<dbReference type="AlphaFoldDB" id="A2DTP8"/>
<sequence>MKSKSFDNLQAILTHPTCTLITLLQQEDLIPAIQLRASEITNYLSDHIQEFFDIVFDSKDRYPKVVKEKARSCLTSRLSFYSPELLNDVITHLMQYIRQEGNHCEFGIVSFTKILYYLIRNTNSGVLERYDTTVNLIQELFRKVQHPAILDLLIFITNDHRQHTANFIRKVGAAKFLTSFTDTEGPLCEYSLLLLRNIIINPENFTQLQLFEDSRIFERIFQLALSQNPSISRYSFQIINDVINTYMYDDEETRSENKIYNSTWYIILKNIPNIVERITSAPIYQIYLDPALNLLTNISKAGEDVTNKLVMIAKYTFRQLQKYPNHSKVHSVFLTILHSIEKMQDEDIFYNLIRDLKLREAIIDAYRSETFNVNRAFFLEFADIINKKDSKNGRTATPDWNSFINNEYKHTKELIRSPYGGPMPSAEAFEEDEDCYESRENSIDENAKEDAIKIFGHDYLIECEDLEEDEDFEEEDFVFEDDE</sequence>
<dbReference type="InParanoid" id="A2DTP8"/>
<accession>A2DTP8</accession>
<dbReference type="KEGG" id="tva:4774203"/>
<dbReference type="RefSeq" id="XP_001328418.1">
    <property type="nucleotide sequence ID" value="XM_001328383.1"/>
</dbReference>
<gene>
    <name evidence="1" type="ORF">TVAG_340890</name>
</gene>
<evidence type="ECO:0000313" key="2">
    <source>
        <dbReference type="Proteomes" id="UP000001542"/>
    </source>
</evidence>
<evidence type="ECO:0000313" key="1">
    <source>
        <dbReference type="EMBL" id="EAY16195.1"/>
    </source>
</evidence>
<name>A2DTP8_TRIV3</name>
<protein>
    <submittedName>
        <fullName evidence="1">Uncharacterized protein</fullName>
    </submittedName>
</protein>
<dbReference type="Proteomes" id="UP000001542">
    <property type="component" value="Unassembled WGS sequence"/>
</dbReference>
<organism evidence="1 2">
    <name type="scientific">Trichomonas vaginalis (strain ATCC PRA-98 / G3)</name>
    <dbReference type="NCBI Taxonomy" id="412133"/>
    <lineage>
        <taxon>Eukaryota</taxon>
        <taxon>Metamonada</taxon>
        <taxon>Parabasalia</taxon>
        <taxon>Trichomonadida</taxon>
        <taxon>Trichomonadidae</taxon>
        <taxon>Trichomonas</taxon>
    </lineage>
</organism>
<dbReference type="SUPFAM" id="SSF48371">
    <property type="entry name" value="ARM repeat"/>
    <property type="match status" value="1"/>
</dbReference>
<dbReference type="VEuPathDB" id="TrichDB:TVAG_340890"/>
<proteinExistence type="predicted"/>
<dbReference type="VEuPathDB" id="TrichDB:TVAGG3_1037590"/>
<reference evidence="1" key="2">
    <citation type="journal article" date="2007" name="Science">
        <title>Draft genome sequence of the sexually transmitted pathogen Trichomonas vaginalis.</title>
        <authorList>
            <person name="Carlton J.M."/>
            <person name="Hirt R.P."/>
            <person name="Silva J.C."/>
            <person name="Delcher A.L."/>
            <person name="Schatz M."/>
            <person name="Zhao Q."/>
            <person name="Wortman J.R."/>
            <person name="Bidwell S.L."/>
            <person name="Alsmark U.C.M."/>
            <person name="Besteiro S."/>
            <person name="Sicheritz-Ponten T."/>
            <person name="Noel C.J."/>
            <person name="Dacks J.B."/>
            <person name="Foster P.G."/>
            <person name="Simillion C."/>
            <person name="Van de Peer Y."/>
            <person name="Miranda-Saavedra D."/>
            <person name="Barton G.J."/>
            <person name="Westrop G.D."/>
            <person name="Mueller S."/>
            <person name="Dessi D."/>
            <person name="Fiori P.L."/>
            <person name="Ren Q."/>
            <person name="Paulsen I."/>
            <person name="Zhang H."/>
            <person name="Bastida-Corcuera F.D."/>
            <person name="Simoes-Barbosa A."/>
            <person name="Brown M.T."/>
            <person name="Hayes R.D."/>
            <person name="Mukherjee M."/>
            <person name="Okumura C.Y."/>
            <person name="Schneider R."/>
            <person name="Smith A.J."/>
            <person name="Vanacova S."/>
            <person name="Villalvazo M."/>
            <person name="Haas B.J."/>
            <person name="Pertea M."/>
            <person name="Feldblyum T.V."/>
            <person name="Utterback T.R."/>
            <person name="Shu C.L."/>
            <person name="Osoegawa K."/>
            <person name="de Jong P.J."/>
            <person name="Hrdy I."/>
            <person name="Horvathova L."/>
            <person name="Zubacova Z."/>
            <person name="Dolezal P."/>
            <person name="Malik S.B."/>
            <person name="Logsdon J.M. Jr."/>
            <person name="Henze K."/>
            <person name="Gupta A."/>
            <person name="Wang C.C."/>
            <person name="Dunne R.L."/>
            <person name="Upcroft J.A."/>
            <person name="Upcroft P."/>
            <person name="White O."/>
            <person name="Salzberg S.L."/>
            <person name="Tang P."/>
            <person name="Chiu C.-H."/>
            <person name="Lee Y.-S."/>
            <person name="Embley T.M."/>
            <person name="Coombs G.H."/>
            <person name="Mottram J.C."/>
            <person name="Tachezy J."/>
            <person name="Fraser-Liggett C.M."/>
            <person name="Johnson P.J."/>
        </authorList>
    </citation>
    <scope>NUCLEOTIDE SEQUENCE [LARGE SCALE GENOMIC DNA]</scope>
    <source>
        <strain evidence="1">G3</strain>
    </source>
</reference>
<keyword evidence="2" id="KW-1185">Reference proteome</keyword>
<dbReference type="SMR" id="A2DTP8"/>
<dbReference type="InterPro" id="IPR016024">
    <property type="entry name" value="ARM-type_fold"/>
</dbReference>
<reference evidence="1" key="1">
    <citation type="submission" date="2006-10" db="EMBL/GenBank/DDBJ databases">
        <authorList>
            <person name="Amadeo P."/>
            <person name="Zhao Q."/>
            <person name="Wortman J."/>
            <person name="Fraser-Liggett C."/>
            <person name="Carlton J."/>
        </authorList>
    </citation>
    <scope>NUCLEOTIDE SEQUENCE</scope>
    <source>
        <strain evidence="1">G3</strain>
    </source>
</reference>
<dbReference type="EMBL" id="DS113245">
    <property type="protein sequence ID" value="EAY16195.1"/>
    <property type="molecule type" value="Genomic_DNA"/>
</dbReference>